<dbReference type="GO" id="GO:0015689">
    <property type="term" value="P:molybdate ion transport"/>
    <property type="evidence" value="ECO:0007669"/>
    <property type="project" value="TreeGrafter"/>
</dbReference>
<gene>
    <name evidence="1" type="ORF">M0638_18005</name>
</gene>
<name>A0A9X1Y8V5_9PROT</name>
<dbReference type="Gene3D" id="3.40.190.10">
    <property type="entry name" value="Periplasmic binding protein-like II"/>
    <property type="match status" value="2"/>
</dbReference>
<dbReference type="RefSeq" id="WP_248668387.1">
    <property type="nucleotide sequence ID" value="NZ_JALPRX010000078.1"/>
</dbReference>
<comment type="caution">
    <text evidence="1">The sequence shown here is derived from an EMBL/GenBank/DDBJ whole genome shotgun (WGS) entry which is preliminary data.</text>
</comment>
<dbReference type="SUPFAM" id="SSF53850">
    <property type="entry name" value="Periplasmic binding protein-like II"/>
    <property type="match status" value="1"/>
</dbReference>
<organism evidence="1 2">
    <name type="scientific">Roseomonas acroporae</name>
    <dbReference type="NCBI Taxonomy" id="2937791"/>
    <lineage>
        <taxon>Bacteria</taxon>
        <taxon>Pseudomonadati</taxon>
        <taxon>Pseudomonadota</taxon>
        <taxon>Alphaproteobacteria</taxon>
        <taxon>Acetobacterales</taxon>
        <taxon>Roseomonadaceae</taxon>
        <taxon>Roseomonas</taxon>
    </lineage>
</organism>
<reference evidence="1" key="1">
    <citation type="submission" date="2022-04" db="EMBL/GenBank/DDBJ databases">
        <title>Roseomonas acroporae sp. nov., isolated from coral Acropora digitifera.</title>
        <authorList>
            <person name="Sun H."/>
        </authorList>
    </citation>
    <scope>NUCLEOTIDE SEQUENCE</scope>
    <source>
        <strain evidence="1">NAR14</strain>
    </source>
</reference>
<dbReference type="EMBL" id="JALPRX010000078">
    <property type="protein sequence ID" value="MCK8786274.1"/>
    <property type="molecule type" value="Genomic_DNA"/>
</dbReference>
<accession>A0A9X1Y8V5</accession>
<keyword evidence="2" id="KW-1185">Reference proteome</keyword>
<evidence type="ECO:0000313" key="2">
    <source>
        <dbReference type="Proteomes" id="UP001139516"/>
    </source>
</evidence>
<dbReference type="PANTHER" id="PTHR30632:SF11">
    <property type="entry name" value="BLR4797 PROTEIN"/>
    <property type="match status" value="1"/>
</dbReference>
<protein>
    <submittedName>
        <fullName evidence="1">Substrate-binding domain-containing protein</fullName>
    </submittedName>
</protein>
<dbReference type="Pfam" id="PF13531">
    <property type="entry name" value="SBP_bac_11"/>
    <property type="match status" value="1"/>
</dbReference>
<dbReference type="PANTHER" id="PTHR30632">
    <property type="entry name" value="MOLYBDATE-BINDING PERIPLASMIC PROTEIN"/>
    <property type="match status" value="1"/>
</dbReference>
<dbReference type="Proteomes" id="UP001139516">
    <property type="component" value="Unassembled WGS sequence"/>
</dbReference>
<sequence length="229" mass="23795">MSDRITGISSMATRQLLAELGAAHERRTGRQVSIRSVGGVEAARLVRAGEPFDLVLLASDAMEALEGEGWIVPGSRTGFARSGIAMAIRQGAPRPAVGDAEAVRQAVLAAPRIGFSTGPSGSYLKALWERWGIGEAIADRLVQAPPGVPVGTLLARGEVELGFQQLSELLGLPGIDVIGPLPAPIQSMTLFSSGIGRASRQPDAVRALVAALNAPEAAAVKRRHGMEPG</sequence>
<dbReference type="GO" id="GO:0030973">
    <property type="term" value="F:molybdate ion binding"/>
    <property type="evidence" value="ECO:0007669"/>
    <property type="project" value="TreeGrafter"/>
</dbReference>
<proteinExistence type="predicted"/>
<dbReference type="InterPro" id="IPR050682">
    <property type="entry name" value="ModA/WtpA"/>
</dbReference>
<evidence type="ECO:0000313" key="1">
    <source>
        <dbReference type="EMBL" id="MCK8786274.1"/>
    </source>
</evidence>
<dbReference type="AlphaFoldDB" id="A0A9X1Y8V5"/>